<name>A0A397NBJ6_ECTOL</name>
<dbReference type="Pfam" id="PF13407">
    <property type="entry name" value="Peripla_BP_4"/>
    <property type="match status" value="1"/>
</dbReference>
<protein>
    <submittedName>
        <fullName evidence="5">Monosaccharide ABC transporter substrate-binding protein (CUT2 family)</fullName>
    </submittedName>
</protein>
<comment type="caution">
    <text evidence="5">The sequence shown here is derived from an EMBL/GenBank/DDBJ whole genome shotgun (WGS) entry which is preliminary data.</text>
</comment>
<dbReference type="NCBIfam" id="NF008185">
    <property type="entry name" value="PRK10936.1"/>
    <property type="match status" value="1"/>
</dbReference>
<proteinExistence type="inferred from homology"/>
<dbReference type="Proteomes" id="UP000265836">
    <property type="component" value="Unassembled WGS sequence"/>
</dbReference>
<dbReference type="InterPro" id="IPR025997">
    <property type="entry name" value="SBP_2_dom"/>
</dbReference>
<organism evidence="5 6">
    <name type="scientific">Ectopseudomonas oleovorans</name>
    <name type="common">Pseudomonas oleovorans</name>
    <dbReference type="NCBI Taxonomy" id="301"/>
    <lineage>
        <taxon>Bacteria</taxon>
        <taxon>Pseudomonadati</taxon>
        <taxon>Pseudomonadota</taxon>
        <taxon>Gammaproteobacteria</taxon>
        <taxon>Pseudomonadales</taxon>
        <taxon>Pseudomonadaceae</taxon>
        <taxon>Ectopseudomonas</taxon>
    </lineage>
</organism>
<dbReference type="GO" id="GO:0030246">
    <property type="term" value="F:carbohydrate binding"/>
    <property type="evidence" value="ECO:0007669"/>
    <property type="project" value="UniProtKB-ARBA"/>
</dbReference>
<accession>A0A397NBJ6</accession>
<gene>
    <name evidence="5" type="ORF">DFO61_1431</name>
</gene>
<comment type="subcellular location">
    <subcellularLocation>
        <location evidence="1">Cell envelope</location>
    </subcellularLocation>
</comment>
<evidence type="ECO:0000313" key="6">
    <source>
        <dbReference type="Proteomes" id="UP000265836"/>
    </source>
</evidence>
<keyword evidence="3" id="KW-0732">Signal</keyword>
<comment type="similarity">
    <text evidence="2">Belongs to the bacterial solute-binding protein 2 family.</text>
</comment>
<evidence type="ECO:0000256" key="1">
    <source>
        <dbReference type="ARBA" id="ARBA00004196"/>
    </source>
</evidence>
<evidence type="ECO:0000313" key="5">
    <source>
        <dbReference type="EMBL" id="RIA34776.1"/>
    </source>
</evidence>
<dbReference type="AlphaFoldDB" id="A0A397NBJ6"/>
<dbReference type="InterPro" id="IPR028082">
    <property type="entry name" value="Peripla_BP_I"/>
</dbReference>
<dbReference type="CDD" id="cd06306">
    <property type="entry name" value="PBP1_TorT-like"/>
    <property type="match status" value="1"/>
</dbReference>
<evidence type="ECO:0000256" key="2">
    <source>
        <dbReference type="ARBA" id="ARBA00007639"/>
    </source>
</evidence>
<feature type="domain" description="Periplasmic binding protein" evidence="4">
    <location>
        <begin position="67"/>
        <end position="317"/>
    </location>
</feature>
<evidence type="ECO:0000259" key="4">
    <source>
        <dbReference type="Pfam" id="PF13407"/>
    </source>
</evidence>
<dbReference type="GO" id="GO:0030313">
    <property type="term" value="C:cell envelope"/>
    <property type="evidence" value="ECO:0007669"/>
    <property type="project" value="UniProtKB-SubCell"/>
</dbReference>
<dbReference type="PANTHER" id="PTHR46847">
    <property type="entry name" value="D-ALLOSE-BINDING PERIPLASMIC PROTEIN-RELATED"/>
    <property type="match status" value="1"/>
</dbReference>
<dbReference type="PANTHER" id="PTHR46847:SF1">
    <property type="entry name" value="D-ALLOSE-BINDING PERIPLASMIC PROTEIN-RELATED"/>
    <property type="match status" value="1"/>
</dbReference>
<dbReference type="GO" id="GO:0055085">
    <property type="term" value="P:transmembrane transport"/>
    <property type="evidence" value="ECO:0007669"/>
    <property type="project" value="UniProtKB-ARBA"/>
</dbReference>
<sequence>MLRWSYRHIALLWAKDGFMRWLPVWFCLFSQSLLAAEWFPYPVEADGRMRDYRPLPVADKPWRICALLPHGKDRYWWGVAWGLDQEANRLGVRLGIYEAGGYEHAAVQLEQFDHCVAEGANAFVVASINTYDLCHAVEVQTKAGRPVIDLINRLDCPGISAHSRVDFADMARATLEYVVKLSAGRPIQVGWLPGPADAGWVQDAERGLREAMSGSAVTLAHGGYGPVDRSRQAQLVRELLKQHPQLDYLIGNAEAAAFAAQLVRNVGSQAQVLSFYATERVLEQIHEGQVLAAPTDSPVIQARVALDLAVRALQGEKVPQLISPKIEMLDVAALERFDLGRLMPPEGHWMIRQELPD</sequence>
<evidence type="ECO:0000256" key="3">
    <source>
        <dbReference type="ARBA" id="ARBA00022729"/>
    </source>
</evidence>
<dbReference type="SUPFAM" id="SSF53822">
    <property type="entry name" value="Periplasmic binding protein-like I"/>
    <property type="match status" value="1"/>
</dbReference>
<reference evidence="5 6" key="1">
    <citation type="submission" date="2018-08" db="EMBL/GenBank/DDBJ databases">
        <title>Genome sequencing of rice bacterial endophytes.</title>
        <authorList>
            <person name="Venturi V."/>
        </authorList>
    </citation>
    <scope>NUCLEOTIDE SEQUENCE [LARGE SCALE GENOMIC DNA]</scope>
    <source>
        <strain evidence="5 6">E1205</strain>
    </source>
</reference>
<dbReference type="EMBL" id="QXDA01000002">
    <property type="protein sequence ID" value="RIA34776.1"/>
    <property type="molecule type" value="Genomic_DNA"/>
</dbReference>
<dbReference type="Gene3D" id="3.40.50.2300">
    <property type="match status" value="2"/>
</dbReference>